<proteinExistence type="predicted"/>
<dbReference type="KEGG" id="mpl:Mpal_1521"/>
<evidence type="ECO:0000313" key="2">
    <source>
        <dbReference type="EMBL" id="ACL16835.1"/>
    </source>
</evidence>
<feature type="transmembrane region" description="Helical" evidence="1">
    <location>
        <begin position="27"/>
        <end position="53"/>
    </location>
</feature>
<organism evidence="2 3">
    <name type="scientific">Methanosphaerula palustris (strain ATCC BAA-1556 / DSM 19958 / E1-9c)</name>
    <dbReference type="NCBI Taxonomy" id="521011"/>
    <lineage>
        <taxon>Archaea</taxon>
        <taxon>Methanobacteriati</taxon>
        <taxon>Methanobacteriota</taxon>
        <taxon>Stenosarchaea group</taxon>
        <taxon>Methanomicrobia</taxon>
        <taxon>Methanomicrobiales</taxon>
        <taxon>Methanoregulaceae</taxon>
        <taxon>Methanosphaerula</taxon>
    </lineage>
</organism>
<gene>
    <name evidence="2" type="ordered locus">Mpal_1521</name>
</gene>
<dbReference type="Proteomes" id="UP000002457">
    <property type="component" value="Chromosome"/>
</dbReference>
<keyword evidence="1" id="KW-0472">Membrane</keyword>
<accession>B8GIM2</accession>
<keyword evidence="1" id="KW-0812">Transmembrane</keyword>
<sequence>MGMVARVVALVCDTDEPCESVPESCSMYVVVFAVMVWFCVAVTAFVVFGMIVVATVEFTVEIGVLVVPVIGAAVVAMVVPGDADALWFAGVDVVVVHPAQNSAAISTSPIPVNSLL</sequence>
<feature type="transmembrane region" description="Helical" evidence="1">
    <location>
        <begin position="60"/>
        <end position="79"/>
    </location>
</feature>
<evidence type="ECO:0008006" key="4">
    <source>
        <dbReference type="Google" id="ProtNLM"/>
    </source>
</evidence>
<dbReference type="AlphaFoldDB" id="B8GIM2"/>
<keyword evidence="3" id="KW-1185">Reference proteome</keyword>
<dbReference type="STRING" id="521011.Mpal_1521"/>
<keyword evidence="1" id="KW-1133">Transmembrane helix</keyword>
<name>B8GIM2_METPE</name>
<dbReference type="EMBL" id="CP001338">
    <property type="protein sequence ID" value="ACL16835.1"/>
    <property type="molecule type" value="Genomic_DNA"/>
</dbReference>
<dbReference type="HOGENOM" id="CLU_2091337_0_0_2"/>
<reference evidence="2 3" key="1">
    <citation type="journal article" date="2015" name="Genome Announc.">
        <title>Complete Genome Sequence of Methanosphaerula palustris E1-9CT, a Hydrogenotrophic Methanogen Isolated from a Minerotrophic Fen Peatland.</title>
        <authorList>
            <person name="Cadillo-Quiroz H."/>
            <person name="Browne P."/>
            <person name="Kyrpides N."/>
            <person name="Woyke T."/>
            <person name="Goodwin L."/>
            <person name="Detter C."/>
            <person name="Yavitt J.B."/>
            <person name="Zinder S.H."/>
        </authorList>
    </citation>
    <scope>NUCLEOTIDE SEQUENCE [LARGE SCALE GENOMIC DNA]</scope>
    <source>
        <strain evidence="3">ATCC BAA-1556 / DSM 19958 / E1-9c</strain>
    </source>
</reference>
<evidence type="ECO:0000256" key="1">
    <source>
        <dbReference type="SAM" id="Phobius"/>
    </source>
</evidence>
<protein>
    <recommendedName>
        <fullName evidence="4">Transmembrane protein</fullName>
    </recommendedName>
</protein>
<evidence type="ECO:0000313" key="3">
    <source>
        <dbReference type="Proteomes" id="UP000002457"/>
    </source>
</evidence>